<dbReference type="GO" id="GO:0020037">
    <property type="term" value="F:heme binding"/>
    <property type="evidence" value="ECO:0007669"/>
    <property type="project" value="InterPro"/>
</dbReference>
<evidence type="ECO:0000313" key="17">
    <source>
        <dbReference type="Proteomes" id="UP001153636"/>
    </source>
</evidence>
<dbReference type="InterPro" id="IPR050476">
    <property type="entry name" value="Insect_CytP450_Detox"/>
</dbReference>
<evidence type="ECO:0000256" key="1">
    <source>
        <dbReference type="ARBA" id="ARBA00001971"/>
    </source>
</evidence>
<sequence length="507" mass="58077">MFLTQNIILDLLGIFVAIIAIFAANHLWTLGYWKRRGVPGPGGICLFGSIKDVVLMKKTMECFFRDLYSEYKSKGERYIGCYLFGSPIFIPIHIDVIKEVLNTHDHFDSHGFYFNKNQAITTNVFSLAGTRWKEVRAKLTPTFTPAKIKMAYNSLLDCKLDLEVLLDNASKNNPVNISDILIRFTTDVIGSSAFGLEIGSMKDSNKASDFVINGNKVLEPSIQNLIRLILPFIVNHDILRALNFNGFNPCINDFYVNTTLSTIKHREEKNIVRNDFMDLLIQLKNSKNEHKRLTISEIIGQSFVFYIAGFETSASSTTFAIFELSQHQNIQDKLRQEINLVLNKYGNQITYEAVQEMVYLDQVVYESLRMYPPAPFLVRLCNKDYKVVGTDLLIEKGTSVFIPSSGIQYDPEYYPNPDKFDPERFNAENRKKIPSYSWLPFGEGPRVCLGMRFGILQIKIALITLIQNFKFSLNKKTTLPLKLSRSVFLMKSEEGIYIDLESINRRE</sequence>
<dbReference type="AlphaFoldDB" id="A0A9P0CG22"/>
<dbReference type="PROSITE" id="PS00086">
    <property type="entry name" value="CYTOCHROME_P450"/>
    <property type="match status" value="1"/>
</dbReference>
<evidence type="ECO:0000256" key="8">
    <source>
        <dbReference type="ARBA" id="ARBA00022848"/>
    </source>
</evidence>
<evidence type="ECO:0000256" key="14">
    <source>
        <dbReference type="RuleBase" id="RU000461"/>
    </source>
</evidence>
<feature type="binding site" description="axial binding residue" evidence="13">
    <location>
        <position position="448"/>
    </location>
    <ligand>
        <name>heme</name>
        <dbReference type="ChEBI" id="CHEBI:30413"/>
    </ligand>
    <ligandPart>
        <name>Fe</name>
        <dbReference type="ChEBI" id="CHEBI:18248"/>
    </ligandPart>
</feature>
<dbReference type="PRINTS" id="PR00463">
    <property type="entry name" value="EP450I"/>
</dbReference>
<dbReference type="Gene3D" id="1.10.630.10">
    <property type="entry name" value="Cytochrome P450"/>
    <property type="match status" value="1"/>
</dbReference>
<dbReference type="EMBL" id="OV651823">
    <property type="protein sequence ID" value="CAH1101564.1"/>
    <property type="molecule type" value="Genomic_DNA"/>
</dbReference>
<keyword evidence="12 15" id="KW-0472">Membrane</keyword>
<keyword evidence="8" id="KW-0492">Microsome</keyword>
<proteinExistence type="inferred from homology"/>
<dbReference type="SUPFAM" id="SSF48264">
    <property type="entry name" value="Cytochrome P450"/>
    <property type="match status" value="1"/>
</dbReference>
<evidence type="ECO:0000256" key="11">
    <source>
        <dbReference type="ARBA" id="ARBA00023033"/>
    </source>
</evidence>
<dbReference type="GO" id="GO:0005789">
    <property type="term" value="C:endoplasmic reticulum membrane"/>
    <property type="evidence" value="ECO:0007669"/>
    <property type="project" value="UniProtKB-SubCell"/>
</dbReference>
<evidence type="ECO:0000256" key="2">
    <source>
        <dbReference type="ARBA" id="ARBA00004174"/>
    </source>
</evidence>
<keyword evidence="17" id="KW-1185">Reference proteome</keyword>
<dbReference type="GO" id="GO:0004497">
    <property type="term" value="F:monooxygenase activity"/>
    <property type="evidence" value="ECO:0007669"/>
    <property type="project" value="UniProtKB-KW"/>
</dbReference>
<keyword evidence="10 13" id="KW-0408">Iron</keyword>
<dbReference type="InterPro" id="IPR001128">
    <property type="entry name" value="Cyt_P450"/>
</dbReference>
<evidence type="ECO:0000256" key="7">
    <source>
        <dbReference type="ARBA" id="ARBA00022824"/>
    </source>
</evidence>
<dbReference type="GO" id="GO:0016705">
    <property type="term" value="F:oxidoreductase activity, acting on paired donors, with incorporation or reduction of molecular oxygen"/>
    <property type="evidence" value="ECO:0007669"/>
    <property type="project" value="InterPro"/>
</dbReference>
<gene>
    <name evidence="16" type="ORF">PSYICH_LOCUS2879</name>
</gene>
<evidence type="ECO:0000256" key="15">
    <source>
        <dbReference type="SAM" id="Phobius"/>
    </source>
</evidence>
<evidence type="ECO:0000256" key="4">
    <source>
        <dbReference type="ARBA" id="ARBA00010617"/>
    </source>
</evidence>
<dbReference type="Proteomes" id="UP001153636">
    <property type="component" value="Chromosome 11"/>
</dbReference>
<evidence type="ECO:0000256" key="12">
    <source>
        <dbReference type="ARBA" id="ARBA00023136"/>
    </source>
</evidence>
<dbReference type="InterPro" id="IPR002401">
    <property type="entry name" value="Cyt_P450_E_grp-I"/>
</dbReference>
<dbReference type="GO" id="GO:0005506">
    <property type="term" value="F:iron ion binding"/>
    <property type="evidence" value="ECO:0007669"/>
    <property type="project" value="InterPro"/>
</dbReference>
<keyword evidence="6 13" id="KW-0479">Metal-binding</keyword>
<dbReference type="InterPro" id="IPR017972">
    <property type="entry name" value="Cyt_P450_CS"/>
</dbReference>
<dbReference type="FunFam" id="1.10.630.10:FF:000042">
    <property type="entry name" value="Cytochrome P450"/>
    <property type="match status" value="1"/>
</dbReference>
<evidence type="ECO:0000256" key="10">
    <source>
        <dbReference type="ARBA" id="ARBA00023004"/>
    </source>
</evidence>
<keyword evidence="15" id="KW-1133">Transmembrane helix</keyword>
<organism evidence="16 17">
    <name type="scientific">Psylliodes chrysocephalus</name>
    <dbReference type="NCBI Taxonomy" id="3402493"/>
    <lineage>
        <taxon>Eukaryota</taxon>
        <taxon>Metazoa</taxon>
        <taxon>Ecdysozoa</taxon>
        <taxon>Arthropoda</taxon>
        <taxon>Hexapoda</taxon>
        <taxon>Insecta</taxon>
        <taxon>Pterygota</taxon>
        <taxon>Neoptera</taxon>
        <taxon>Endopterygota</taxon>
        <taxon>Coleoptera</taxon>
        <taxon>Polyphaga</taxon>
        <taxon>Cucujiformia</taxon>
        <taxon>Chrysomeloidea</taxon>
        <taxon>Chrysomelidae</taxon>
        <taxon>Galerucinae</taxon>
        <taxon>Alticini</taxon>
        <taxon>Psylliodes</taxon>
    </lineage>
</organism>
<evidence type="ECO:0000256" key="13">
    <source>
        <dbReference type="PIRSR" id="PIRSR602401-1"/>
    </source>
</evidence>
<name>A0A9P0CG22_9CUCU</name>
<protein>
    <recommendedName>
        <fullName evidence="18">Cytochrome P450</fullName>
    </recommendedName>
</protein>
<evidence type="ECO:0008006" key="18">
    <source>
        <dbReference type="Google" id="ProtNLM"/>
    </source>
</evidence>
<keyword evidence="11 14" id="KW-0503">Monooxygenase</keyword>
<dbReference type="PANTHER" id="PTHR24292:SF100">
    <property type="entry name" value="CYTOCHROME P450 6A16, ISOFORM B-RELATED"/>
    <property type="match status" value="1"/>
</dbReference>
<keyword evidence="9 14" id="KW-0560">Oxidoreductase</keyword>
<dbReference type="Pfam" id="PF00067">
    <property type="entry name" value="p450"/>
    <property type="match status" value="1"/>
</dbReference>
<dbReference type="CDD" id="cd11056">
    <property type="entry name" value="CYP6-like"/>
    <property type="match status" value="1"/>
</dbReference>
<evidence type="ECO:0000256" key="5">
    <source>
        <dbReference type="ARBA" id="ARBA00022617"/>
    </source>
</evidence>
<dbReference type="OrthoDB" id="1656796at2759"/>
<dbReference type="InterPro" id="IPR036396">
    <property type="entry name" value="Cyt_P450_sf"/>
</dbReference>
<comment type="subcellular location">
    <subcellularLocation>
        <location evidence="3">Endoplasmic reticulum membrane</location>
        <topology evidence="3">Peripheral membrane protein</topology>
    </subcellularLocation>
    <subcellularLocation>
        <location evidence="2">Microsome membrane</location>
        <topology evidence="2">Peripheral membrane protein</topology>
    </subcellularLocation>
</comment>
<dbReference type="PRINTS" id="PR00385">
    <property type="entry name" value="P450"/>
</dbReference>
<keyword evidence="15" id="KW-0812">Transmembrane</keyword>
<dbReference type="PANTHER" id="PTHR24292">
    <property type="entry name" value="CYTOCHROME P450"/>
    <property type="match status" value="1"/>
</dbReference>
<evidence type="ECO:0000256" key="3">
    <source>
        <dbReference type="ARBA" id="ARBA00004406"/>
    </source>
</evidence>
<comment type="cofactor">
    <cofactor evidence="1 13">
        <name>heme</name>
        <dbReference type="ChEBI" id="CHEBI:30413"/>
    </cofactor>
</comment>
<comment type="similarity">
    <text evidence="4 14">Belongs to the cytochrome P450 family.</text>
</comment>
<keyword evidence="5 13" id="KW-0349">Heme</keyword>
<accession>A0A9P0CG22</accession>
<evidence type="ECO:0000256" key="9">
    <source>
        <dbReference type="ARBA" id="ARBA00023002"/>
    </source>
</evidence>
<feature type="transmembrane region" description="Helical" evidence="15">
    <location>
        <begin position="7"/>
        <end position="28"/>
    </location>
</feature>
<evidence type="ECO:0000256" key="6">
    <source>
        <dbReference type="ARBA" id="ARBA00022723"/>
    </source>
</evidence>
<reference evidence="16" key="1">
    <citation type="submission" date="2022-01" db="EMBL/GenBank/DDBJ databases">
        <authorList>
            <person name="King R."/>
        </authorList>
    </citation>
    <scope>NUCLEOTIDE SEQUENCE</scope>
</reference>
<evidence type="ECO:0000313" key="16">
    <source>
        <dbReference type="EMBL" id="CAH1101564.1"/>
    </source>
</evidence>
<keyword evidence="7" id="KW-0256">Endoplasmic reticulum</keyword>